<reference evidence="2 3" key="1">
    <citation type="journal article" date="2019" name="Int. J. Syst. Evol. Microbiol.">
        <title>Thermogemmatispora aurantia sp. nov. and Thermogemmatispora argillosa sp. nov., within the class Ktedonobacteria, and emended description of the genus Thermogemmatispora.</title>
        <authorList>
            <person name="Zheng Y."/>
            <person name="Wang C.M."/>
            <person name="Sakai Y."/>
            <person name="Abe K."/>
            <person name="Yokota A."/>
            <person name="Yabe S."/>
        </authorList>
    </citation>
    <scope>NUCLEOTIDE SEQUENCE [LARGE SCALE GENOMIC DNA]</scope>
    <source>
        <strain evidence="2 3">A1-2</strain>
    </source>
</reference>
<accession>A0A5J4KBG3</accession>
<dbReference type="InterPro" id="IPR036927">
    <property type="entry name" value="Cyt_c_oxase-like_su1_sf"/>
</dbReference>
<feature type="transmembrane region" description="Helical" evidence="1">
    <location>
        <begin position="240"/>
        <end position="261"/>
    </location>
</feature>
<dbReference type="AlphaFoldDB" id="A0A5J4KBG3"/>
<proteinExistence type="predicted"/>
<feature type="transmembrane region" description="Helical" evidence="1">
    <location>
        <begin position="389"/>
        <end position="409"/>
    </location>
</feature>
<feature type="transmembrane region" description="Helical" evidence="1">
    <location>
        <begin position="215"/>
        <end position="234"/>
    </location>
</feature>
<dbReference type="Proteomes" id="UP000334820">
    <property type="component" value="Unassembled WGS sequence"/>
</dbReference>
<feature type="transmembrane region" description="Helical" evidence="1">
    <location>
        <begin position="85"/>
        <end position="105"/>
    </location>
</feature>
<protein>
    <submittedName>
        <fullName evidence="2">Uncharacterized protein</fullName>
    </submittedName>
</protein>
<keyword evidence="1" id="KW-0472">Membrane</keyword>
<dbReference type="EMBL" id="BKZV01000005">
    <property type="protein sequence ID" value="GER84835.1"/>
    <property type="molecule type" value="Genomic_DNA"/>
</dbReference>
<evidence type="ECO:0000256" key="1">
    <source>
        <dbReference type="SAM" id="Phobius"/>
    </source>
</evidence>
<feature type="transmembrane region" description="Helical" evidence="1">
    <location>
        <begin position="360"/>
        <end position="383"/>
    </location>
</feature>
<feature type="transmembrane region" description="Helical" evidence="1">
    <location>
        <begin position="12"/>
        <end position="33"/>
    </location>
</feature>
<comment type="caution">
    <text evidence="2">The sequence shown here is derived from an EMBL/GenBank/DDBJ whole genome shotgun (WGS) entry which is preliminary data.</text>
</comment>
<evidence type="ECO:0000313" key="3">
    <source>
        <dbReference type="Proteomes" id="UP000334820"/>
    </source>
</evidence>
<feature type="transmembrane region" description="Helical" evidence="1">
    <location>
        <begin position="187"/>
        <end position="208"/>
    </location>
</feature>
<sequence>MGRRGVPLGIPLPFLVTGICLAALAGLLLPFVLPEALINRGQPHVLALVHTITLGWLTMTILGASQQLTPVIAVTPLRIKALTPVVYPLYLAGVLALLGGFWFFLPGLLVLGGSLVIMAVLCYVAILATTLLQASKRPLTVFYLFAALLYLGLVVALGLTAALNFIYGFLGLGALLVLPIHVTLGVAGWLTNMLVGVSYTLVPLFALAHDHNDRLGWVVLGLLNLGIIGLALGLLGQASWLTLLGAMLLTFSVWLFGWDYWRLLRRRRRRPLDVTQYHSSAALFWLLAAATALPILIAIGGALPAWPVALVFCLLVGWSGQSIVGYLYKIVPFLVWHSRYGPLVGHQKVPLMRELVHERLAWVCFWLLNGGLVLLLPAVFLGWDGLLRLGAVLVGVSLVGAAVNVLGVVRHLEWKLSTLLS</sequence>
<keyword evidence="1" id="KW-1133">Transmembrane helix</keyword>
<feature type="transmembrane region" description="Helical" evidence="1">
    <location>
        <begin position="111"/>
        <end position="134"/>
    </location>
</feature>
<organism evidence="2 3">
    <name type="scientific">Thermogemmatispora aurantia</name>
    <dbReference type="NCBI Taxonomy" id="2045279"/>
    <lineage>
        <taxon>Bacteria</taxon>
        <taxon>Bacillati</taxon>
        <taxon>Chloroflexota</taxon>
        <taxon>Ktedonobacteria</taxon>
        <taxon>Thermogemmatisporales</taxon>
        <taxon>Thermogemmatisporaceae</taxon>
        <taxon>Thermogemmatispora</taxon>
    </lineage>
</organism>
<keyword evidence="3" id="KW-1185">Reference proteome</keyword>
<feature type="transmembrane region" description="Helical" evidence="1">
    <location>
        <begin position="141"/>
        <end position="167"/>
    </location>
</feature>
<feature type="transmembrane region" description="Helical" evidence="1">
    <location>
        <begin position="282"/>
        <end position="303"/>
    </location>
</feature>
<gene>
    <name evidence="2" type="ORF">KTAU_34710</name>
</gene>
<feature type="transmembrane region" description="Helical" evidence="1">
    <location>
        <begin position="45"/>
        <end position="64"/>
    </location>
</feature>
<name>A0A5J4KBG3_9CHLR</name>
<feature type="transmembrane region" description="Helical" evidence="1">
    <location>
        <begin position="309"/>
        <end position="328"/>
    </location>
</feature>
<evidence type="ECO:0000313" key="2">
    <source>
        <dbReference type="EMBL" id="GER84835.1"/>
    </source>
</evidence>
<dbReference type="Gene3D" id="1.20.210.10">
    <property type="entry name" value="Cytochrome c oxidase-like, subunit I domain"/>
    <property type="match status" value="1"/>
</dbReference>
<keyword evidence="1" id="KW-0812">Transmembrane</keyword>